<keyword evidence="14" id="KW-1185">Reference proteome</keyword>
<dbReference type="EMBL" id="LR999455">
    <property type="protein sequence ID" value="CAE6076605.1"/>
    <property type="molecule type" value="Genomic_DNA"/>
</dbReference>
<keyword evidence="4 10" id="KW-0863">Zinc-finger</keyword>
<evidence type="ECO:0000256" key="8">
    <source>
        <dbReference type="ARBA" id="ARBA00023163"/>
    </source>
</evidence>
<dbReference type="Pfam" id="PF03110">
    <property type="entry name" value="SBP"/>
    <property type="match status" value="1"/>
</dbReference>
<sequence length="479" mass="53613">MRRGRGKGKRQNATAREDRGSGEEEKIPAFRRRGRPQKPVKDEIEEEEVELVKKTEEEEDKDDDTNGSVTSKEDVTENGRKRKKPVESKESNITEEENGVGSKSSTEDSMKSSSSIGFRQNGSRRKNKPRRAAEAVVECNGAESGGSSSTESSSLSGGLRFGQKIYFEDGSGSGSKNRVNTGRKSTMTARCQVEGCRMDLSNVKAYYSRHKVCCIHSKSSKVIVSGLHQRFCQQCSRFHQLSEFDLEKRSCRRRLACHNERRRKPQSTTSLFTSRYSRIAPSLYGNPNAAMIKSVLGDPMAWSTAKSVMRRSGPWQINPERESHQLLNVLSHGSSSFTTCPEIINNNSTDSSCALSLLSNSNPIQQQQLQTPTNLWRPSSGFDSLISFSDRVTMAQPPPISTHHQYLSQTWEVMAGEKSNSHYISPVSQISEPADFQISNGSTMGGFELSLHQQVLRQYMEPENTRAYDSSPQHFNWSL</sequence>
<evidence type="ECO:0000256" key="5">
    <source>
        <dbReference type="ARBA" id="ARBA00022833"/>
    </source>
</evidence>
<dbReference type="GO" id="GO:0008270">
    <property type="term" value="F:zinc ion binding"/>
    <property type="evidence" value="ECO:0007669"/>
    <property type="project" value="UniProtKB-KW"/>
</dbReference>
<reference evidence="13" key="1">
    <citation type="submission" date="2021-01" db="EMBL/GenBank/DDBJ databases">
        <authorList>
            <person name="Bezrukov I."/>
        </authorList>
    </citation>
    <scope>NUCLEOTIDE SEQUENCE</scope>
</reference>
<feature type="compositionally biased region" description="Basic residues" evidence="11">
    <location>
        <begin position="29"/>
        <end position="38"/>
    </location>
</feature>
<keyword evidence="3" id="KW-0479">Metal-binding</keyword>
<feature type="compositionally biased region" description="Basic and acidic residues" evidence="11">
    <location>
        <begin position="71"/>
        <end position="92"/>
    </location>
</feature>
<keyword evidence="6" id="KW-0805">Transcription regulation</keyword>
<dbReference type="PANTHER" id="PTHR31251">
    <property type="entry name" value="SQUAMOSA PROMOTER-BINDING-LIKE PROTEIN 4"/>
    <property type="match status" value="1"/>
</dbReference>
<feature type="compositionally biased region" description="Basic residues" evidence="11">
    <location>
        <begin position="1"/>
        <end position="10"/>
    </location>
</feature>
<dbReference type="Gene3D" id="4.10.1100.10">
    <property type="entry name" value="Transcription factor, SBP-box domain"/>
    <property type="match status" value="1"/>
</dbReference>
<evidence type="ECO:0000256" key="10">
    <source>
        <dbReference type="PROSITE-ProRule" id="PRU00470"/>
    </source>
</evidence>
<dbReference type="GO" id="GO:0005634">
    <property type="term" value="C:nucleus"/>
    <property type="evidence" value="ECO:0007669"/>
    <property type="project" value="UniProtKB-SubCell"/>
</dbReference>
<dbReference type="InterPro" id="IPR004333">
    <property type="entry name" value="SBP_dom"/>
</dbReference>
<gene>
    <name evidence="13" type="ORF">AARE701A_LOCUS13685</name>
</gene>
<evidence type="ECO:0000256" key="6">
    <source>
        <dbReference type="ARBA" id="ARBA00023015"/>
    </source>
</evidence>
<dbReference type="PROSITE" id="PS51141">
    <property type="entry name" value="ZF_SBP"/>
    <property type="match status" value="1"/>
</dbReference>
<evidence type="ECO:0000256" key="11">
    <source>
        <dbReference type="SAM" id="MobiDB-lite"/>
    </source>
</evidence>
<keyword evidence="8" id="KW-0804">Transcription</keyword>
<feature type="domain" description="SBP-type" evidence="12">
    <location>
        <begin position="188"/>
        <end position="265"/>
    </location>
</feature>
<organism evidence="13 14">
    <name type="scientific">Arabidopsis arenosa</name>
    <name type="common">Sand rock-cress</name>
    <name type="synonym">Cardaminopsis arenosa</name>
    <dbReference type="NCBI Taxonomy" id="38785"/>
    <lineage>
        <taxon>Eukaryota</taxon>
        <taxon>Viridiplantae</taxon>
        <taxon>Streptophyta</taxon>
        <taxon>Embryophyta</taxon>
        <taxon>Tracheophyta</taxon>
        <taxon>Spermatophyta</taxon>
        <taxon>Magnoliopsida</taxon>
        <taxon>eudicotyledons</taxon>
        <taxon>Gunneridae</taxon>
        <taxon>Pentapetalae</taxon>
        <taxon>rosids</taxon>
        <taxon>malvids</taxon>
        <taxon>Brassicales</taxon>
        <taxon>Brassicaceae</taxon>
        <taxon>Camelineae</taxon>
        <taxon>Arabidopsis</taxon>
    </lineage>
</organism>
<evidence type="ECO:0000256" key="2">
    <source>
        <dbReference type="ARBA" id="ARBA00004123"/>
    </source>
</evidence>
<evidence type="ECO:0000256" key="1">
    <source>
        <dbReference type="ARBA" id="ARBA00001947"/>
    </source>
</evidence>
<evidence type="ECO:0000256" key="7">
    <source>
        <dbReference type="ARBA" id="ARBA00023125"/>
    </source>
</evidence>
<comment type="subcellular location">
    <subcellularLocation>
        <location evidence="2">Nucleus</location>
    </subcellularLocation>
</comment>
<keyword evidence="9" id="KW-0539">Nucleus</keyword>
<evidence type="ECO:0000256" key="3">
    <source>
        <dbReference type="ARBA" id="ARBA00022723"/>
    </source>
</evidence>
<protein>
    <recommendedName>
        <fullName evidence="12">SBP-type domain-containing protein</fullName>
    </recommendedName>
</protein>
<dbReference type="AlphaFoldDB" id="A0A8S2AG60"/>
<dbReference type="SUPFAM" id="SSF103612">
    <property type="entry name" value="SBT domain"/>
    <property type="match status" value="1"/>
</dbReference>
<proteinExistence type="predicted"/>
<dbReference type="Proteomes" id="UP000682877">
    <property type="component" value="Chromosome 5"/>
</dbReference>
<evidence type="ECO:0000256" key="4">
    <source>
        <dbReference type="ARBA" id="ARBA00022771"/>
    </source>
</evidence>
<evidence type="ECO:0000313" key="13">
    <source>
        <dbReference type="EMBL" id="CAE6076605.1"/>
    </source>
</evidence>
<dbReference type="InterPro" id="IPR036893">
    <property type="entry name" value="SBP_sf"/>
</dbReference>
<evidence type="ECO:0000313" key="14">
    <source>
        <dbReference type="Proteomes" id="UP000682877"/>
    </source>
</evidence>
<comment type="cofactor">
    <cofactor evidence="1">
        <name>Zn(2+)</name>
        <dbReference type="ChEBI" id="CHEBI:29105"/>
    </cofactor>
</comment>
<feature type="compositionally biased region" description="Basic and acidic residues" evidence="11">
    <location>
        <begin position="15"/>
        <end position="28"/>
    </location>
</feature>
<name>A0A8S2AG60_ARAAE</name>
<dbReference type="FunFam" id="4.10.1100.10:FF:000001">
    <property type="entry name" value="Squamosa promoter-binding-like protein 14"/>
    <property type="match status" value="1"/>
</dbReference>
<dbReference type="PANTHER" id="PTHR31251:SF98">
    <property type="entry name" value="SQUAMOSA PROMOTER-BINDING-LIKE PROTEIN 15"/>
    <property type="match status" value="1"/>
</dbReference>
<dbReference type="GO" id="GO:0003677">
    <property type="term" value="F:DNA binding"/>
    <property type="evidence" value="ECO:0007669"/>
    <property type="project" value="UniProtKB-KW"/>
</dbReference>
<feature type="region of interest" description="Disordered" evidence="11">
    <location>
        <begin position="1"/>
        <end position="157"/>
    </location>
</feature>
<accession>A0A8S2AG60</accession>
<keyword evidence="7" id="KW-0238">DNA-binding</keyword>
<dbReference type="InterPro" id="IPR044817">
    <property type="entry name" value="SBP-like"/>
</dbReference>
<keyword evidence="5" id="KW-0862">Zinc</keyword>
<evidence type="ECO:0000256" key="9">
    <source>
        <dbReference type="ARBA" id="ARBA00023242"/>
    </source>
</evidence>
<evidence type="ECO:0000259" key="12">
    <source>
        <dbReference type="PROSITE" id="PS51141"/>
    </source>
</evidence>
<feature type="compositionally biased region" description="Low complexity" evidence="11">
    <location>
        <begin position="145"/>
        <end position="157"/>
    </location>
</feature>